<dbReference type="SUPFAM" id="SSF52980">
    <property type="entry name" value="Restriction endonuclease-like"/>
    <property type="match status" value="1"/>
</dbReference>
<keyword evidence="1" id="KW-0540">Nuclease</keyword>
<proteinExistence type="predicted"/>
<accession>A0A286DY55</accession>
<sequence length="91" mass="9868">MEAGGVGLNRIPLAGNGFRNESVDARMRDGVRRSGVPAARDAKVRRLMLAQRSRDIALELALRRALHALGFRYRVDLPVPACAGGARTSRS</sequence>
<gene>
    <name evidence="1" type="ORF">SAMN06297387_111122</name>
</gene>
<dbReference type="Proteomes" id="UP000219072">
    <property type="component" value="Unassembled WGS sequence"/>
</dbReference>
<dbReference type="InterPro" id="IPR011335">
    <property type="entry name" value="Restrct_endonuc-II-like"/>
</dbReference>
<dbReference type="GO" id="GO:0004519">
    <property type="term" value="F:endonuclease activity"/>
    <property type="evidence" value="ECO:0007669"/>
    <property type="project" value="UniProtKB-KW"/>
</dbReference>
<dbReference type="EMBL" id="OCNE01000011">
    <property type="protein sequence ID" value="SOD63573.1"/>
    <property type="molecule type" value="Genomic_DNA"/>
</dbReference>
<reference evidence="1 2" key="1">
    <citation type="submission" date="2017-09" db="EMBL/GenBank/DDBJ databases">
        <authorList>
            <person name="Ehlers B."/>
            <person name="Leendertz F.H."/>
        </authorList>
    </citation>
    <scope>NUCLEOTIDE SEQUENCE [LARGE SCALE GENOMIC DNA]</scope>
    <source>
        <strain evidence="1 2">CGMCC 4.7095</strain>
    </source>
</reference>
<evidence type="ECO:0000313" key="2">
    <source>
        <dbReference type="Proteomes" id="UP000219072"/>
    </source>
</evidence>
<organism evidence="1 2">
    <name type="scientific">Streptomyces zhaozhouensis</name>
    <dbReference type="NCBI Taxonomy" id="1300267"/>
    <lineage>
        <taxon>Bacteria</taxon>
        <taxon>Bacillati</taxon>
        <taxon>Actinomycetota</taxon>
        <taxon>Actinomycetes</taxon>
        <taxon>Kitasatosporales</taxon>
        <taxon>Streptomycetaceae</taxon>
        <taxon>Streptomyces</taxon>
    </lineage>
</organism>
<evidence type="ECO:0000313" key="1">
    <source>
        <dbReference type="EMBL" id="SOD63573.1"/>
    </source>
</evidence>
<name>A0A286DY55_9ACTN</name>
<protein>
    <submittedName>
        <fullName evidence="1">DNA mismatch endonuclease Vsr</fullName>
    </submittedName>
</protein>
<dbReference type="AlphaFoldDB" id="A0A286DY55"/>
<keyword evidence="1" id="KW-0378">Hydrolase</keyword>
<keyword evidence="1" id="KW-0255">Endonuclease</keyword>
<keyword evidence="2" id="KW-1185">Reference proteome</keyword>